<sequence length="53" mass="5728">MRQVLLYLEGSVGLPELLSLATGISGFAYPSGFEDITSSFASSKCRNFQDPNI</sequence>
<gene>
    <name evidence="1" type="ORF">GSCOC_T00000489001</name>
</gene>
<keyword evidence="2" id="KW-1185">Reference proteome</keyword>
<dbReference type="EMBL" id="HG741193">
    <property type="protein sequence ID" value="CDP20948.1"/>
    <property type="molecule type" value="Genomic_DNA"/>
</dbReference>
<evidence type="ECO:0000313" key="1">
    <source>
        <dbReference type="EMBL" id="CDP20948.1"/>
    </source>
</evidence>
<dbReference type="PhylomeDB" id="A0A068VMP3"/>
<dbReference type="Gramene" id="CDP20948">
    <property type="protein sequence ID" value="CDP20948"/>
    <property type="gene ID" value="GSCOC_T00000489001"/>
</dbReference>
<proteinExistence type="predicted"/>
<dbReference type="Proteomes" id="UP000295252">
    <property type="component" value="Unassembled WGS sequence"/>
</dbReference>
<reference evidence="2" key="1">
    <citation type="journal article" date="2014" name="Science">
        <title>The coffee genome provides insight into the convergent evolution of caffeine biosynthesis.</title>
        <authorList>
            <person name="Denoeud F."/>
            <person name="Carretero-Paulet L."/>
            <person name="Dereeper A."/>
            <person name="Droc G."/>
            <person name="Guyot R."/>
            <person name="Pietrella M."/>
            <person name="Zheng C."/>
            <person name="Alberti A."/>
            <person name="Anthony F."/>
            <person name="Aprea G."/>
            <person name="Aury J.M."/>
            <person name="Bento P."/>
            <person name="Bernard M."/>
            <person name="Bocs S."/>
            <person name="Campa C."/>
            <person name="Cenci A."/>
            <person name="Combes M.C."/>
            <person name="Crouzillat D."/>
            <person name="Da Silva C."/>
            <person name="Daddiego L."/>
            <person name="De Bellis F."/>
            <person name="Dussert S."/>
            <person name="Garsmeur O."/>
            <person name="Gayraud T."/>
            <person name="Guignon V."/>
            <person name="Jahn K."/>
            <person name="Jamilloux V."/>
            <person name="Joet T."/>
            <person name="Labadie K."/>
            <person name="Lan T."/>
            <person name="Leclercq J."/>
            <person name="Lepelley M."/>
            <person name="Leroy T."/>
            <person name="Li L.T."/>
            <person name="Librado P."/>
            <person name="Lopez L."/>
            <person name="Munoz A."/>
            <person name="Noel B."/>
            <person name="Pallavicini A."/>
            <person name="Perrotta G."/>
            <person name="Poncet V."/>
            <person name="Pot D."/>
            <person name="Priyono X."/>
            <person name="Rigoreau M."/>
            <person name="Rouard M."/>
            <person name="Rozas J."/>
            <person name="Tranchant-Dubreuil C."/>
            <person name="VanBuren R."/>
            <person name="Zhang Q."/>
            <person name="Andrade A.C."/>
            <person name="Argout X."/>
            <person name="Bertrand B."/>
            <person name="de Kochko A."/>
            <person name="Graziosi G."/>
            <person name="Henry R.J."/>
            <person name="Jayarama X."/>
            <person name="Ming R."/>
            <person name="Nagai C."/>
            <person name="Rounsley S."/>
            <person name="Sankoff D."/>
            <person name="Giuliano G."/>
            <person name="Albert V.A."/>
            <person name="Wincker P."/>
            <person name="Lashermes P."/>
        </authorList>
    </citation>
    <scope>NUCLEOTIDE SEQUENCE [LARGE SCALE GENOMIC DNA]</scope>
    <source>
        <strain evidence="2">cv. DH200-94</strain>
    </source>
</reference>
<accession>A0A068VMP3</accession>
<dbReference type="AlphaFoldDB" id="A0A068VMP3"/>
<protein>
    <submittedName>
        <fullName evidence="1">DH200=94 genomic scaffold, scaffold_2109</fullName>
    </submittedName>
</protein>
<organism evidence="1 2">
    <name type="scientific">Coffea canephora</name>
    <name type="common">Robusta coffee</name>
    <dbReference type="NCBI Taxonomy" id="49390"/>
    <lineage>
        <taxon>Eukaryota</taxon>
        <taxon>Viridiplantae</taxon>
        <taxon>Streptophyta</taxon>
        <taxon>Embryophyta</taxon>
        <taxon>Tracheophyta</taxon>
        <taxon>Spermatophyta</taxon>
        <taxon>Magnoliopsida</taxon>
        <taxon>eudicotyledons</taxon>
        <taxon>Gunneridae</taxon>
        <taxon>Pentapetalae</taxon>
        <taxon>asterids</taxon>
        <taxon>lamiids</taxon>
        <taxon>Gentianales</taxon>
        <taxon>Rubiaceae</taxon>
        <taxon>Ixoroideae</taxon>
        <taxon>Gardenieae complex</taxon>
        <taxon>Bertiereae - Coffeeae clade</taxon>
        <taxon>Coffeeae</taxon>
        <taxon>Coffea</taxon>
    </lineage>
</organism>
<dbReference type="InParanoid" id="A0A068VMP3"/>
<name>A0A068VMP3_COFCA</name>
<evidence type="ECO:0000313" key="2">
    <source>
        <dbReference type="Proteomes" id="UP000295252"/>
    </source>
</evidence>